<dbReference type="EMBL" id="JAUKUA010000006">
    <property type="protein sequence ID" value="KAK0707928.1"/>
    <property type="molecule type" value="Genomic_DNA"/>
</dbReference>
<dbReference type="Proteomes" id="UP001172102">
    <property type="component" value="Unassembled WGS sequence"/>
</dbReference>
<name>A0AA40DQ43_9PEZI</name>
<accession>A0AA40DQ43</accession>
<feature type="transmembrane region" description="Helical" evidence="2">
    <location>
        <begin position="93"/>
        <end position="116"/>
    </location>
</feature>
<proteinExistence type="predicted"/>
<feature type="compositionally biased region" description="Pro residues" evidence="1">
    <location>
        <begin position="153"/>
        <end position="163"/>
    </location>
</feature>
<dbReference type="AlphaFoldDB" id="A0AA40DQ43"/>
<evidence type="ECO:0000256" key="2">
    <source>
        <dbReference type="SAM" id="Phobius"/>
    </source>
</evidence>
<keyword evidence="4" id="KW-1185">Reference proteome</keyword>
<feature type="transmembrane region" description="Helical" evidence="2">
    <location>
        <begin position="68"/>
        <end position="87"/>
    </location>
</feature>
<organism evidence="3 4">
    <name type="scientific">Lasiosphaeris hirsuta</name>
    <dbReference type="NCBI Taxonomy" id="260670"/>
    <lineage>
        <taxon>Eukaryota</taxon>
        <taxon>Fungi</taxon>
        <taxon>Dikarya</taxon>
        <taxon>Ascomycota</taxon>
        <taxon>Pezizomycotina</taxon>
        <taxon>Sordariomycetes</taxon>
        <taxon>Sordariomycetidae</taxon>
        <taxon>Sordariales</taxon>
        <taxon>Lasiosphaeriaceae</taxon>
        <taxon>Lasiosphaeris</taxon>
    </lineage>
</organism>
<keyword evidence="2" id="KW-1133">Transmembrane helix</keyword>
<comment type="caution">
    <text evidence="3">The sequence shown here is derived from an EMBL/GenBank/DDBJ whole genome shotgun (WGS) entry which is preliminary data.</text>
</comment>
<feature type="region of interest" description="Disordered" evidence="1">
    <location>
        <begin position="144"/>
        <end position="168"/>
    </location>
</feature>
<keyword evidence="2" id="KW-0472">Membrane</keyword>
<gene>
    <name evidence="3" type="ORF">B0H67DRAFT_324683</name>
</gene>
<sequence>MPVCLGVPHGAPTLKHRPFRSIVLVIGRFGACVIKEIVRIRQPWLEFGAIRAIGGGQTRAAGEGCRPGVFVCHLSFFFLLLSFWRGIAGAERWHFRGCLALGWFAVASVVPSVIGLGGRVGWTRIQPVLWTVVCGLPPHSNTPPPSRAAWYRSPPPNPNPTYPQPTRYPFLPLHTGTDTEKLNLPRQVPSRSFLDCQQHAARSAQQPSSPRTGTCVLL</sequence>
<keyword evidence="2" id="KW-0812">Transmembrane</keyword>
<evidence type="ECO:0000313" key="4">
    <source>
        <dbReference type="Proteomes" id="UP001172102"/>
    </source>
</evidence>
<evidence type="ECO:0000256" key="1">
    <source>
        <dbReference type="SAM" id="MobiDB-lite"/>
    </source>
</evidence>
<evidence type="ECO:0000313" key="3">
    <source>
        <dbReference type="EMBL" id="KAK0707928.1"/>
    </source>
</evidence>
<protein>
    <submittedName>
        <fullName evidence="3">Uncharacterized protein</fullName>
    </submittedName>
</protein>
<reference evidence="3" key="1">
    <citation type="submission" date="2023-06" db="EMBL/GenBank/DDBJ databases">
        <title>Genome-scale phylogeny and comparative genomics of the fungal order Sordariales.</title>
        <authorList>
            <consortium name="Lawrence Berkeley National Laboratory"/>
            <person name="Hensen N."/>
            <person name="Bonometti L."/>
            <person name="Westerberg I."/>
            <person name="Brannstrom I.O."/>
            <person name="Guillou S."/>
            <person name="Cros-Aarteil S."/>
            <person name="Calhoun S."/>
            <person name="Haridas S."/>
            <person name="Kuo A."/>
            <person name="Mondo S."/>
            <person name="Pangilinan J."/>
            <person name="Riley R."/>
            <person name="Labutti K."/>
            <person name="Andreopoulos B."/>
            <person name="Lipzen A."/>
            <person name="Chen C."/>
            <person name="Yanf M."/>
            <person name="Daum C."/>
            <person name="Ng V."/>
            <person name="Clum A."/>
            <person name="Steindorff A."/>
            <person name="Ohm R."/>
            <person name="Martin F."/>
            <person name="Silar P."/>
            <person name="Natvig D."/>
            <person name="Lalanne C."/>
            <person name="Gautier V."/>
            <person name="Ament-Velasquez S.L."/>
            <person name="Kruys A."/>
            <person name="Hutchinson M.I."/>
            <person name="Powell A.J."/>
            <person name="Barry K."/>
            <person name="Miller A.N."/>
            <person name="Grigoriev I.V."/>
            <person name="Debuchy R."/>
            <person name="Gladieux P."/>
            <person name="Thoren M.H."/>
            <person name="Johannesson H."/>
        </authorList>
    </citation>
    <scope>NUCLEOTIDE SEQUENCE</scope>
    <source>
        <strain evidence="3">SMH4607-1</strain>
    </source>
</reference>